<dbReference type="EMBL" id="CABDUW010000707">
    <property type="protein sequence ID" value="VTJ73988.1"/>
    <property type="molecule type" value="Genomic_DNA"/>
</dbReference>
<keyword evidence="5" id="KW-0336">GPI-anchor</keyword>
<dbReference type="GO" id="GO:0004415">
    <property type="term" value="F:hyalurononglucosaminidase activity"/>
    <property type="evidence" value="ECO:0007669"/>
    <property type="project" value="UniProtKB-UniRule"/>
</dbReference>
<organism evidence="19 20">
    <name type="scientific">Marmota monax</name>
    <name type="common">Woodchuck</name>
    <dbReference type="NCBI Taxonomy" id="9995"/>
    <lineage>
        <taxon>Eukaryota</taxon>
        <taxon>Metazoa</taxon>
        <taxon>Chordata</taxon>
        <taxon>Craniata</taxon>
        <taxon>Vertebrata</taxon>
        <taxon>Euteleostomi</taxon>
        <taxon>Mammalia</taxon>
        <taxon>Eutheria</taxon>
        <taxon>Euarchontoglires</taxon>
        <taxon>Glires</taxon>
        <taxon>Rodentia</taxon>
        <taxon>Sciuromorpha</taxon>
        <taxon>Sciuridae</taxon>
        <taxon>Xerinae</taxon>
        <taxon>Marmotini</taxon>
        <taxon>Marmota</taxon>
    </lineage>
</organism>
<dbReference type="InterPro" id="IPR013785">
    <property type="entry name" value="Aldolase_TIM"/>
</dbReference>
<evidence type="ECO:0000256" key="17">
    <source>
        <dbReference type="RuleBase" id="RU610713"/>
    </source>
</evidence>
<dbReference type="Proteomes" id="UP000335636">
    <property type="component" value="Unassembled WGS sequence"/>
</dbReference>
<evidence type="ECO:0000256" key="7">
    <source>
        <dbReference type="ARBA" id="ARBA00022801"/>
    </source>
</evidence>
<feature type="region of interest" description="Disordered" evidence="18">
    <location>
        <begin position="469"/>
        <end position="532"/>
    </location>
</feature>
<evidence type="ECO:0000313" key="20">
    <source>
        <dbReference type="Proteomes" id="UP000335636"/>
    </source>
</evidence>
<dbReference type="PANTHER" id="PTHR11769">
    <property type="entry name" value="HYALURONIDASE"/>
    <property type="match status" value="1"/>
</dbReference>
<dbReference type="FunFam" id="3.20.20.70:FF:000065">
    <property type="entry name" value="Hyaluronidase"/>
    <property type="match status" value="1"/>
</dbReference>
<dbReference type="GO" id="GO:0005975">
    <property type="term" value="P:carbohydrate metabolic process"/>
    <property type="evidence" value="ECO:0007669"/>
    <property type="project" value="UniProtKB-UniRule"/>
</dbReference>
<name>A0A5E4BWH6_MARMO</name>
<feature type="disulfide bond" evidence="16">
    <location>
        <begin position="60"/>
        <end position="351"/>
    </location>
</feature>
<keyword evidence="20" id="KW-1185">Reference proteome</keyword>
<keyword evidence="8" id="KW-0472">Membrane</keyword>
<evidence type="ECO:0000256" key="16">
    <source>
        <dbReference type="PIRSR" id="PIRSR038193-3"/>
    </source>
</evidence>
<sequence>MGMLTLNHLFVGSFVESNGASCTVFISLLIPCCLTVDFSAPPLIPNMPFLWVWNAPTEACTGKFDEPLDMSLFSLIGSPKKGITGQGITIFYTDRLGYYPYIDKTDTSVHGGIPQLGSLQKHLDKARKDIFFYLPVDNMGLVVIDWEDWRPTWERNWSPKTIYREKSIELVQQQNLRLNITEATKIAKKEFETAGRRFMEETLKLGKSVRPNHFWGFYLFPDCYNHDYKKSHYTGACPDIEKKRNDDLHWLWKESTALFPSIYLNSNLQSSSLAALFSRNRVQEAIRVSKVINARNPLPVFVYTRLVFTDLTLQFLSQVDLVNTIGETIALGATGIVIWGTLSLARSMKACLNLQDYMKITLNPYLINVTLAAKMCSQVLCKEKGICIRKNWNSDDYLHLNPSNLAIQIGQNGKYIIHGKPTFEDLQHFSEKFHCSCYTDLNCEQKSDLEEVKFINVCAVEDVCIDTSLNPDSSNKTPPHLEQETPPSQNEKNEGLDIGESSGESWESGERGESEDSSESFTSSATVSPQIPRNDISGGLLILYMYSQHLKYLA</sequence>
<gene>
    <name evidence="19" type="ORF">MONAX_5E013597</name>
</gene>
<keyword evidence="11" id="KW-0449">Lipoprotein</keyword>
<dbReference type="Pfam" id="PF01630">
    <property type="entry name" value="Glyco_hydro_56"/>
    <property type="match status" value="1"/>
</dbReference>
<feature type="active site" description="Proton donor" evidence="14">
    <location>
        <position position="147"/>
    </location>
</feature>
<dbReference type="PRINTS" id="PR00846">
    <property type="entry name" value="GLHYDRLASE56"/>
</dbReference>
<dbReference type="SUPFAM" id="SSF51445">
    <property type="entry name" value="(Trans)glycosidases"/>
    <property type="match status" value="1"/>
</dbReference>
<evidence type="ECO:0000256" key="9">
    <source>
        <dbReference type="ARBA" id="ARBA00023157"/>
    </source>
</evidence>
<feature type="disulfide bond" evidence="16">
    <location>
        <begin position="437"/>
        <end position="443"/>
    </location>
</feature>
<proteinExistence type="inferred from homology"/>
<dbReference type="GO" id="GO:0001669">
    <property type="term" value="C:acrosomal vesicle"/>
    <property type="evidence" value="ECO:0007669"/>
    <property type="project" value="TreeGrafter"/>
</dbReference>
<reference evidence="19" key="1">
    <citation type="submission" date="2019-04" db="EMBL/GenBank/DDBJ databases">
        <authorList>
            <person name="Alioto T."/>
            <person name="Alioto T."/>
        </authorList>
    </citation>
    <scope>NUCLEOTIDE SEQUENCE [LARGE SCALE GENOMIC DNA]</scope>
</reference>
<keyword evidence="7 13" id="KW-0378">Hydrolase</keyword>
<evidence type="ECO:0000256" key="1">
    <source>
        <dbReference type="ARBA" id="ARBA00000251"/>
    </source>
</evidence>
<feature type="disulfide bond" evidence="16">
    <location>
        <begin position="381"/>
        <end position="435"/>
    </location>
</feature>
<evidence type="ECO:0000256" key="18">
    <source>
        <dbReference type="SAM" id="MobiDB-lite"/>
    </source>
</evidence>
<evidence type="ECO:0000256" key="11">
    <source>
        <dbReference type="ARBA" id="ARBA00023288"/>
    </source>
</evidence>
<comment type="catalytic activity">
    <reaction evidence="1 13 17">
        <text>Random hydrolysis of (1-&gt;4)-linkages between N-acetyl-beta-D-glucosamine and D-glucuronate residues in hyaluronate.</text>
        <dbReference type="EC" id="3.2.1.35"/>
    </reaction>
</comment>
<dbReference type="GO" id="GO:0030214">
    <property type="term" value="P:hyaluronan catabolic process"/>
    <property type="evidence" value="ECO:0007669"/>
    <property type="project" value="TreeGrafter"/>
</dbReference>
<keyword evidence="9 16" id="KW-1015">Disulfide bond</keyword>
<protein>
    <recommendedName>
        <fullName evidence="13 17">Hyaluronidase</fullName>
        <ecNumber evidence="13 17">3.2.1.35</ecNumber>
    </recommendedName>
</protein>
<dbReference type="GO" id="GO:0007342">
    <property type="term" value="P:fusion of sperm to egg plasma membrane involved in single fertilization"/>
    <property type="evidence" value="ECO:0007669"/>
    <property type="project" value="InterPro"/>
</dbReference>
<keyword evidence="4" id="KW-1003">Cell membrane</keyword>
<keyword evidence="10" id="KW-0325">Glycoprotein</keyword>
<feature type="disulfide bond" evidence="16">
    <location>
        <begin position="376"/>
        <end position="387"/>
    </location>
</feature>
<feature type="disulfide bond" evidence="16">
    <location>
        <begin position="223"/>
        <end position="237"/>
    </location>
</feature>
<comment type="subcellular location">
    <subcellularLocation>
        <location evidence="2">Cell membrane</location>
        <topology evidence="2">Lipid-anchor</topology>
        <topology evidence="2">GPI-anchor</topology>
    </subcellularLocation>
</comment>
<keyword evidence="6" id="KW-0732">Signal</keyword>
<evidence type="ECO:0000313" key="19">
    <source>
        <dbReference type="EMBL" id="VTJ73988.1"/>
    </source>
</evidence>
<comment type="similarity">
    <text evidence="3 13 17">Belongs to the glycosyl hydrolase 56 family.</text>
</comment>
<keyword evidence="12 13" id="KW-0326">Glycosidase</keyword>
<comment type="caution">
    <text evidence="19">The sequence shown here is derived from an EMBL/GenBank/DDBJ whole genome shotgun (WGS) entry which is preliminary data.</text>
</comment>
<evidence type="ECO:0000256" key="8">
    <source>
        <dbReference type="ARBA" id="ARBA00023136"/>
    </source>
</evidence>
<dbReference type="PANTHER" id="PTHR11769:SF20">
    <property type="entry name" value="HYALURONIDASE PH-20"/>
    <property type="match status" value="1"/>
</dbReference>
<dbReference type="GO" id="GO:0005886">
    <property type="term" value="C:plasma membrane"/>
    <property type="evidence" value="ECO:0007669"/>
    <property type="project" value="UniProtKB-SubCell"/>
</dbReference>
<evidence type="ECO:0000256" key="3">
    <source>
        <dbReference type="ARBA" id="ARBA00008871"/>
    </source>
</evidence>
<evidence type="ECO:0000256" key="12">
    <source>
        <dbReference type="ARBA" id="ARBA00023295"/>
    </source>
</evidence>
<dbReference type="PIRSF" id="PIRSF038193">
    <property type="entry name" value="Hyaluronidase"/>
    <property type="match status" value="1"/>
</dbReference>
<evidence type="ECO:0000256" key="15">
    <source>
        <dbReference type="PIRSR" id="PIRSR038193-2"/>
    </source>
</evidence>
<dbReference type="Gene3D" id="3.20.20.70">
    <property type="entry name" value="Aldolase class I"/>
    <property type="match status" value="1"/>
</dbReference>
<dbReference type="PIRSF" id="PIRSF500773">
    <property type="entry name" value="Hyaluronidase_PH20_Hyal5"/>
    <property type="match status" value="1"/>
</dbReference>
<dbReference type="AlphaFoldDB" id="A0A5E4BWH6"/>
<dbReference type="EC" id="3.2.1.35" evidence="13 17"/>
<evidence type="ECO:0000256" key="14">
    <source>
        <dbReference type="PIRSR" id="PIRSR038193-1"/>
    </source>
</evidence>
<dbReference type="InterPro" id="IPR018155">
    <property type="entry name" value="Hyaluronidase"/>
</dbReference>
<evidence type="ECO:0000256" key="4">
    <source>
        <dbReference type="ARBA" id="ARBA00022475"/>
    </source>
</evidence>
<dbReference type="PRINTS" id="PR00848">
    <property type="entry name" value="SPERMPH20"/>
</dbReference>
<evidence type="ECO:0000256" key="13">
    <source>
        <dbReference type="PIRNR" id="PIRNR038193"/>
    </source>
</evidence>
<dbReference type="InterPro" id="IPR017853">
    <property type="entry name" value="GH"/>
</dbReference>
<dbReference type="GO" id="GO:0098552">
    <property type="term" value="C:side of membrane"/>
    <property type="evidence" value="ECO:0007669"/>
    <property type="project" value="UniProtKB-KW"/>
</dbReference>
<evidence type="ECO:0000256" key="6">
    <source>
        <dbReference type="ARBA" id="ARBA00022729"/>
    </source>
</evidence>
<evidence type="ECO:0000256" key="5">
    <source>
        <dbReference type="ARBA" id="ARBA00022622"/>
    </source>
</evidence>
<accession>A0A5E4BWH6</accession>
<evidence type="ECO:0000256" key="2">
    <source>
        <dbReference type="ARBA" id="ARBA00004609"/>
    </source>
</evidence>
<dbReference type="InterPro" id="IPR001439">
    <property type="entry name" value="Hyaluronidase_PH20/Hyal5"/>
</dbReference>
<evidence type="ECO:0000256" key="10">
    <source>
        <dbReference type="ARBA" id="ARBA00023180"/>
    </source>
</evidence>
<feature type="glycosylation site" description="N-linked (GlcNAc...) asparagine" evidence="15">
    <location>
        <position position="368"/>
    </location>
</feature>